<dbReference type="InterPro" id="IPR033749">
    <property type="entry name" value="Polyprenyl_synt_CS"/>
</dbReference>
<feature type="compositionally biased region" description="Basic residues" evidence="7">
    <location>
        <begin position="305"/>
        <end position="342"/>
    </location>
</feature>
<dbReference type="PANTHER" id="PTHR12001:SF85">
    <property type="entry name" value="SHORT CHAIN ISOPRENYL DIPHOSPHATE SYNTHASE"/>
    <property type="match status" value="1"/>
</dbReference>
<dbReference type="RefSeq" id="WP_166658104.1">
    <property type="nucleotide sequence ID" value="NZ_FNDV01000003.1"/>
</dbReference>
<evidence type="ECO:0000256" key="6">
    <source>
        <dbReference type="RuleBase" id="RU004466"/>
    </source>
</evidence>
<evidence type="ECO:0000256" key="1">
    <source>
        <dbReference type="ARBA" id="ARBA00001946"/>
    </source>
</evidence>
<keyword evidence="4" id="KW-0479">Metal-binding</keyword>
<protein>
    <submittedName>
        <fullName evidence="8">Geranylgeranyl diphosphate synthase, type I</fullName>
    </submittedName>
</protein>
<dbReference type="InterPro" id="IPR008949">
    <property type="entry name" value="Isoprenoid_synthase_dom_sf"/>
</dbReference>
<evidence type="ECO:0000256" key="2">
    <source>
        <dbReference type="ARBA" id="ARBA00006706"/>
    </source>
</evidence>
<name>A0A1H0FAW2_9PSEU</name>
<feature type="compositionally biased region" description="Low complexity" evidence="7">
    <location>
        <begin position="346"/>
        <end position="355"/>
    </location>
</feature>
<accession>A0A1H0FAW2</accession>
<dbReference type="InterPro" id="IPR000092">
    <property type="entry name" value="Polyprenyl_synt"/>
</dbReference>
<dbReference type="PROSITE" id="PS00444">
    <property type="entry name" value="POLYPRENYL_SYNTHASE_2"/>
    <property type="match status" value="1"/>
</dbReference>
<evidence type="ECO:0000313" key="9">
    <source>
        <dbReference type="Proteomes" id="UP000199651"/>
    </source>
</evidence>
<organism evidence="8 9">
    <name type="scientific">Actinokineospora alba</name>
    <dbReference type="NCBI Taxonomy" id="504798"/>
    <lineage>
        <taxon>Bacteria</taxon>
        <taxon>Bacillati</taxon>
        <taxon>Actinomycetota</taxon>
        <taxon>Actinomycetes</taxon>
        <taxon>Pseudonocardiales</taxon>
        <taxon>Pseudonocardiaceae</taxon>
        <taxon>Actinokineospora</taxon>
    </lineage>
</organism>
<evidence type="ECO:0000256" key="5">
    <source>
        <dbReference type="ARBA" id="ARBA00022842"/>
    </source>
</evidence>
<gene>
    <name evidence="8" type="ORF">SAMN05192558_101295</name>
</gene>
<feature type="compositionally biased region" description="Basic residues" evidence="7">
    <location>
        <begin position="356"/>
        <end position="367"/>
    </location>
</feature>
<dbReference type="Pfam" id="PF00348">
    <property type="entry name" value="polyprenyl_synt"/>
    <property type="match status" value="1"/>
</dbReference>
<dbReference type="PROSITE" id="PS00723">
    <property type="entry name" value="POLYPRENYL_SYNTHASE_1"/>
    <property type="match status" value="1"/>
</dbReference>
<dbReference type="Gene3D" id="1.10.600.10">
    <property type="entry name" value="Farnesyl Diphosphate Synthase"/>
    <property type="match status" value="1"/>
</dbReference>
<feature type="region of interest" description="Disordered" evidence="7">
    <location>
        <begin position="283"/>
        <end position="367"/>
    </location>
</feature>
<keyword evidence="5" id="KW-0460">Magnesium</keyword>
<evidence type="ECO:0000313" key="8">
    <source>
        <dbReference type="EMBL" id="SDN91632.1"/>
    </source>
</evidence>
<dbReference type="STRING" id="504798.SAMN05421871_103575"/>
<dbReference type="SFLD" id="SFLDG01017">
    <property type="entry name" value="Polyprenyl_Transferase_Like"/>
    <property type="match status" value="1"/>
</dbReference>
<evidence type="ECO:0000256" key="4">
    <source>
        <dbReference type="ARBA" id="ARBA00022723"/>
    </source>
</evidence>
<keyword evidence="9" id="KW-1185">Reference proteome</keyword>
<proteinExistence type="inferred from homology"/>
<dbReference type="AlphaFoldDB" id="A0A1H0FAW2"/>
<evidence type="ECO:0000256" key="3">
    <source>
        <dbReference type="ARBA" id="ARBA00022679"/>
    </source>
</evidence>
<dbReference type="SUPFAM" id="SSF48576">
    <property type="entry name" value="Terpenoid synthases"/>
    <property type="match status" value="1"/>
</dbReference>
<reference evidence="9" key="1">
    <citation type="submission" date="2016-10" db="EMBL/GenBank/DDBJ databases">
        <authorList>
            <person name="Varghese N."/>
            <person name="Submissions S."/>
        </authorList>
    </citation>
    <scope>NUCLEOTIDE SEQUENCE [LARGE SCALE GENOMIC DNA]</scope>
    <source>
        <strain evidence="9">IBRC-M 10655</strain>
    </source>
</reference>
<evidence type="ECO:0000256" key="7">
    <source>
        <dbReference type="SAM" id="MobiDB-lite"/>
    </source>
</evidence>
<dbReference type="GO" id="GO:0004659">
    <property type="term" value="F:prenyltransferase activity"/>
    <property type="evidence" value="ECO:0007669"/>
    <property type="project" value="InterPro"/>
</dbReference>
<dbReference type="SFLD" id="SFLDS00005">
    <property type="entry name" value="Isoprenoid_Synthase_Type_I"/>
    <property type="match status" value="1"/>
</dbReference>
<dbReference type="CDD" id="cd00685">
    <property type="entry name" value="Trans_IPPS_HT"/>
    <property type="match status" value="1"/>
</dbReference>
<dbReference type="GO" id="GO:0046872">
    <property type="term" value="F:metal ion binding"/>
    <property type="evidence" value="ECO:0007669"/>
    <property type="project" value="UniProtKB-KW"/>
</dbReference>
<comment type="similarity">
    <text evidence="2 6">Belongs to the FPP/GGPP synthase family.</text>
</comment>
<dbReference type="PANTHER" id="PTHR12001">
    <property type="entry name" value="GERANYLGERANYL PYROPHOSPHATE SYNTHASE"/>
    <property type="match status" value="1"/>
</dbReference>
<dbReference type="Proteomes" id="UP000199651">
    <property type="component" value="Unassembled WGS sequence"/>
</dbReference>
<keyword evidence="3 6" id="KW-0808">Transferase</keyword>
<sequence>MSVAGFAERDSGQAEEWLDPAQLRSTVEALLTDFFAGQERLAPELAELGIFTERLRDLFAAGGKRIRPHLCVCGWRAVRDDPPPPALWRVAASLELFHAFALVHDDVMDRSELRRGRPTAHRAFAARHGHRPDADAFGTDAAILLGDLALGWSFEILHSPDLAPEQRDRVWPILNSLRSETLVGQYLDLSSAGQEVDGHETAWRIVRLKTTKYTFERPLQLGAVLAGADGDQVRVLSDYAVPLGDAFQLRDDLLGVFGDPRQTGKGALDDLRSGKNTVLVATAHDRATPGPGRDSARAPGEPGPRRGRRRRGSAGADRHRRAGAGGAPHRHSARPGARRTRHGPVAARRGGCTARTRLRHRHLSTAS</sequence>
<dbReference type="GO" id="GO:0008299">
    <property type="term" value="P:isoprenoid biosynthetic process"/>
    <property type="evidence" value="ECO:0007669"/>
    <property type="project" value="InterPro"/>
</dbReference>
<comment type="cofactor">
    <cofactor evidence="1">
        <name>Mg(2+)</name>
        <dbReference type="ChEBI" id="CHEBI:18420"/>
    </cofactor>
</comment>
<dbReference type="EMBL" id="FNJB01000001">
    <property type="protein sequence ID" value="SDN91632.1"/>
    <property type="molecule type" value="Genomic_DNA"/>
</dbReference>